<evidence type="ECO:0000313" key="1">
    <source>
        <dbReference type="EMBL" id="OHA77317.1"/>
    </source>
</evidence>
<dbReference type="EMBL" id="MHUL01000009">
    <property type="protein sequence ID" value="OHA77317.1"/>
    <property type="molecule type" value="Genomic_DNA"/>
</dbReference>
<sequence>MRIDLFKQKFGYEIEDMWLPRVTAITSIISKFPFALKNRRGFREHLEWGTEVHEFIGAMLQNPGLNNEKQDPRLIPIAESVASWQREYGVKLEDPKHDVERRVHNRELAYAGTIDLVAHVGDRKGLIEIKTGKQLVEEYFLQTAAYFNALVNSGASGHEYEARWILRIDQYEECEGCQARRKRRGYSSFVNGGVEQCNHQWSLPKADLEFLELPEYEQDLRAFFAAKELWEWNNRVHLRKIVNYPKHRAV</sequence>
<name>A0A1G2RWV9_9BACT</name>
<reference evidence="1 2" key="1">
    <citation type="journal article" date="2016" name="Nat. Commun.">
        <title>Thousands of microbial genomes shed light on interconnected biogeochemical processes in an aquifer system.</title>
        <authorList>
            <person name="Anantharaman K."/>
            <person name="Brown C.T."/>
            <person name="Hug L.A."/>
            <person name="Sharon I."/>
            <person name="Castelle C.J."/>
            <person name="Probst A.J."/>
            <person name="Thomas B.C."/>
            <person name="Singh A."/>
            <person name="Wilkins M.J."/>
            <person name="Karaoz U."/>
            <person name="Brodie E.L."/>
            <person name="Williams K.H."/>
            <person name="Hubbard S.S."/>
            <person name="Banfield J.F."/>
        </authorList>
    </citation>
    <scope>NUCLEOTIDE SEQUENCE [LARGE SCALE GENOMIC DNA]</scope>
</reference>
<gene>
    <name evidence="1" type="ORF">A3J30_00265</name>
</gene>
<evidence type="ECO:0000313" key="2">
    <source>
        <dbReference type="Proteomes" id="UP000178222"/>
    </source>
</evidence>
<dbReference type="Proteomes" id="UP000178222">
    <property type="component" value="Unassembled WGS sequence"/>
</dbReference>
<dbReference type="InterPro" id="IPR011604">
    <property type="entry name" value="PDDEXK-like_dom_sf"/>
</dbReference>
<accession>A0A1G2RWV9</accession>
<dbReference type="AlphaFoldDB" id="A0A1G2RWV9"/>
<comment type="caution">
    <text evidence="1">The sequence shown here is derived from an EMBL/GenBank/DDBJ whole genome shotgun (WGS) entry which is preliminary data.</text>
</comment>
<dbReference type="Gene3D" id="3.90.320.10">
    <property type="match status" value="1"/>
</dbReference>
<evidence type="ECO:0008006" key="3">
    <source>
        <dbReference type="Google" id="ProtNLM"/>
    </source>
</evidence>
<organism evidence="1 2">
    <name type="scientific">Candidatus Wildermuthbacteria bacterium RIFCSPLOWO2_02_FULL_47_9c</name>
    <dbReference type="NCBI Taxonomy" id="1802466"/>
    <lineage>
        <taxon>Bacteria</taxon>
        <taxon>Candidatus Wildermuthiibacteriota</taxon>
    </lineage>
</organism>
<protein>
    <recommendedName>
        <fullName evidence="3">PD-(D/E)XK endonuclease-like domain-containing protein</fullName>
    </recommendedName>
</protein>
<proteinExistence type="predicted"/>